<sequence>MRKEIPIRELLPGMVITRVLEQNGPVNVRKSGLVTSSDMVSGLAEMGVLTVEIDSAQTVEIAGGVTEKPAERSRTTQLLSSSDGMKGSRADANVTYKTDSHLSEQFNRRLLIPSSQTIPSGFSYYLKPAATALLLAVGGVCVGYNLSQFSTWVTLLNGPAFTQTAAQMNTPTVVYLPAPQQTPDTQSASTTGAPNPSHVEPQSSITRPADIGNIAETSDNDTVTQSTDDYAGGEVVNEPSTTEITSGISPDLLKKFEAAIAAVDDDNVAPLPTTKMASPDVPPIHELPAWVLTDLPSLSFSAHMYASNPSERWISVNGMRLSEGELIADGLYLVAIEPQHVILAFKGHEFSMNALTDW</sequence>
<organism evidence="3 4">
    <name type="scientific">Fluctibacter corallii</name>
    <dbReference type="NCBI Taxonomy" id="2984329"/>
    <lineage>
        <taxon>Bacteria</taxon>
        <taxon>Pseudomonadati</taxon>
        <taxon>Pseudomonadota</taxon>
        <taxon>Gammaproteobacteria</taxon>
        <taxon>Alteromonadales</taxon>
        <taxon>Alteromonadaceae</taxon>
        <taxon>Fluctibacter</taxon>
    </lineage>
</organism>
<evidence type="ECO:0000313" key="3">
    <source>
        <dbReference type="EMBL" id="MCV2884813.1"/>
    </source>
</evidence>
<name>A0ABT3A7Z9_9ALTE</name>
<dbReference type="Pfam" id="PF16537">
    <property type="entry name" value="T2SSB"/>
    <property type="match status" value="1"/>
</dbReference>
<accession>A0ABT3A7Z9</accession>
<comment type="caution">
    <text evidence="3">The sequence shown here is derived from an EMBL/GenBank/DDBJ whole genome shotgun (WGS) entry which is preliminary data.</text>
</comment>
<proteinExistence type="predicted"/>
<feature type="domain" description="Type II secretion system protein GspB C-terminal" evidence="2">
    <location>
        <begin position="295"/>
        <end position="354"/>
    </location>
</feature>
<evidence type="ECO:0000259" key="2">
    <source>
        <dbReference type="Pfam" id="PF16537"/>
    </source>
</evidence>
<dbReference type="InterPro" id="IPR032389">
    <property type="entry name" value="GspB_C"/>
</dbReference>
<feature type="compositionally biased region" description="Polar residues" evidence="1">
    <location>
        <begin position="179"/>
        <end position="206"/>
    </location>
</feature>
<keyword evidence="4" id="KW-1185">Reference proteome</keyword>
<evidence type="ECO:0000256" key="1">
    <source>
        <dbReference type="SAM" id="MobiDB-lite"/>
    </source>
</evidence>
<protein>
    <submittedName>
        <fullName evidence="3">General secretion pathway protein GspB</fullName>
    </submittedName>
</protein>
<feature type="compositionally biased region" description="Polar residues" evidence="1">
    <location>
        <begin position="215"/>
        <end position="228"/>
    </location>
</feature>
<dbReference type="Proteomes" id="UP001652504">
    <property type="component" value="Unassembled WGS sequence"/>
</dbReference>
<feature type="region of interest" description="Disordered" evidence="1">
    <location>
        <begin position="179"/>
        <end position="244"/>
    </location>
</feature>
<dbReference type="EMBL" id="JAOWKX010000004">
    <property type="protein sequence ID" value="MCV2884813.1"/>
    <property type="molecule type" value="Genomic_DNA"/>
</dbReference>
<gene>
    <name evidence="3" type="ORF">OE749_08905</name>
</gene>
<reference evidence="3 4" key="1">
    <citation type="submission" date="2022-10" db="EMBL/GenBank/DDBJ databases">
        <title>Aestuariibacter sp. AA17 isolated from Montipora capitata coral fragment.</title>
        <authorList>
            <person name="Emsley S.A."/>
            <person name="Pfannmuller K.M."/>
            <person name="Loughran R.M."/>
            <person name="Shlafstein M."/>
            <person name="Papke E."/>
            <person name="Saw J.H."/>
            <person name="Ushijima B."/>
            <person name="Videau P."/>
        </authorList>
    </citation>
    <scope>NUCLEOTIDE SEQUENCE [LARGE SCALE GENOMIC DNA]</scope>
    <source>
        <strain evidence="3 4">AA17</strain>
    </source>
</reference>
<dbReference type="RefSeq" id="WP_263712097.1">
    <property type="nucleotide sequence ID" value="NZ_JAOWKX010000004.1"/>
</dbReference>
<evidence type="ECO:0000313" key="4">
    <source>
        <dbReference type="Proteomes" id="UP001652504"/>
    </source>
</evidence>